<dbReference type="PANTHER" id="PTHR30298">
    <property type="entry name" value="H REPEAT-ASSOCIATED PREDICTED TRANSPOSASE"/>
    <property type="match status" value="1"/>
</dbReference>
<gene>
    <name evidence="4" type="ORF">LYNGBM3L_68880</name>
</gene>
<evidence type="ECO:0000313" key="5">
    <source>
        <dbReference type="Proteomes" id="UP000003959"/>
    </source>
</evidence>
<dbReference type="Proteomes" id="UP000003959">
    <property type="component" value="Unassembled WGS sequence"/>
</dbReference>
<evidence type="ECO:0000313" key="4">
    <source>
        <dbReference type="EMBL" id="EGJ29009.1"/>
    </source>
</evidence>
<dbReference type="InterPro" id="IPR051698">
    <property type="entry name" value="Transposase_11-like"/>
</dbReference>
<dbReference type="HOGENOM" id="CLU_046404_5_1_3"/>
<evidence type="ECO:0000259" key="3">
    <source>
        <dbReference type="Pfam" id="PF13808"/>
    </source>
</evidence>
<accession>F4Y315</accession>
<evidence type="ECO:0000256" key="2">
    <source>
        <dbReference type="SAM" id="Phobius"/>
    </source>
</evidence>
<keyword evidence="2" id="KW-0812">Transmembrane</keyword>
<reference evidence="5" key="1">
    <citation type="journal article" date="2011" name="Proc. Natl. Acad. Sci. U.S.A.">
        <title>Genomic insights into the physiology and ecology of the marine filamentous cyanobacterium Lyngbya majuscula.</title>
        <authorList>
            <person name="Jones A.C."/>
            <person name="Monroe E.A."/>
            <person name="Podell S."/>
            <person name="Hess W.R."/>
            <person name="Klages S."/>
            <person name="Esquenazi E."/>
            <person name="Niessen S."/>
            <person name="Hoover H."/>
            <person name="Rothmann M."/>
            <person name="Lasken R.S."/>
            <person name="Yates J.R.III."/>
            <person name="Reinhardt R."/>
            <person name="Kube M."/>
            <person name="Burkart M.D."/>
            <person name="Allen E.E."/>
            <person name="Dorrestein P.C."/>
            <person name="Gerwick W.H."/>
            <person name="Gerwick L."/>
        </authorList>
    </citation>
    <scope>NUCLEOTIDE SEQUENCE [LARGE SCALE GENOMIC DNA]</scope>
    <source>
        <strain evidence="5">3L</strain>
    </source>
</reference>
<dbReference type="Pfam" id="PF13808">
    <property type="entry name" value="DDE_Tnp_1_assoc"/>
    <property type="match status" value="1"/>
</dbReference>
<keyword evidence="5" id="KW-1185">Reference proteome</keyword>
<dbReference type="AlphaFoldDB" id="F4Y315"/>
<sequence>MVKGFDQPTNSTATSGQSLPVQPALNCEQQQPQMLEHFDHLSDPRGKQGVLHPFVSIVMIALLATIGGATGWEDIETYGISHQHWLSSFLPLPNGMPSADTYRRVFEQISPSALRRRFNSWLSSLVTDARSTGYPH</sequence>
<name>F4Y315_9CYAN</name>
<proteinExistence type="predicted"/>
<keyword evidence="2" id="KW-0472">Membrane</keyword>
<keyword evidence="2" id="KW-1133">Transmembrane helix</keyword>
<protein>
    <recommendedName>
        <fullName evidence="3">H repeat-associated protein N-terminal domain-containing protein</fullName>
    </recommendedName>
</protein>
<dbReference type="PANTHER" id="PTHR30298:SF0">
    <property type="entry name" value="PROTEIN YBFL-RELATED"/>
    <property type="match status" value="1"/>
</dbReference>
<feature type="domain" description="H repeat-associated protein N-terminal" evidence="3">
    <location>
        <begin position="35"/>
        <end position="122"/>
    </location>
</feature>
<feature type="compositionally biased region" description="Polar residues" evidence="1">
    <location>
        <begin position="7"/>
        <end position="20"/>
    </location>
</feature>
<dbReference type="EMBL" id="GL890971">
    <property type="protein sequence ID" value="EGJ29009.1"/>
    <property type="molecule type" value="Genomic_DNA"/>
</dbReference>
<feature type="transmembrane region" description="Helical" evidence="2">
    <location>
        <begin position="50"/>
        <end position="72"/>
    </location>
</feature>
<organism evidence="4 5">
    <name type="scientific">Moorena producens 3L</name>
    <dbReference type="NCBI Taxonomy" id="489825"/>
    <lineage>
        <taxon>Bacteria</taxon>
        <taxon>Bacillati</taxon>
        <taxon>Cyanobacteriota</taxon>
        <taxon>Cyanophyceae</taxon>
        <taxon>Coleofasciculales</taxon>
        <taxon>Coleofasciculaceae</taxon>
        <taxon>Moorena</taxon>
    </lineage>
</organism>
<dbReference type="InterPro" id="IPR032806">
    <property type="entry name" value="YbfD_N"/>
</dbReference>
<feature type="region of interest" description="Disordered" evidence="1">
    <location>
        <begin position="1"/>
        <end position="22"/>
    </location>
</feature>
<dbReference type="eggNOG" id="COG5433">
    <property type="taxonomic scope" value="Bacteria"/>
</dbReference>
<evidence type="ECO:0000256" key="1">
    <source>
        <dbReference type="SAM" id="MobiDB-lite"/>
    </source>
</evidence>